<keyword evidence="3" id="KW-1185">Reference proteome</keyword>
<gene>
    <name evidence="2" type="ORF">MYP_2081</name>
</gene>
<keyword evidence="1" id="KW-1133">Transmembrane helix</keyword>
<dbReference type="RefSeq" id="WP_045462318.1">
    <property type="nucleotide sequence ID" value="NZ_BBLT01000003.1"/>
</dbReference>
<reference evidence="2 3" key="1">
    <citation type="submission" date="2014-09" db="EMBL/GenBank/DDBJ databases">
        <title>Sporocytophaga myxococcoides PG-01 genome sequencing.</title>
        <authorList>
            <person name="Liu L."/>
            <person name="Gao P.J."/>
            <person name="Chen G.J."/>
            <person name="Wang L.S."/>
        </authorList>
    </citation>
    <scope>NUCLEOTIDE SEQUENCE [LARGE SCALE GENOMIC DNA]</scope>
    <source>
        <strain evidence="2 3">PG-01</strain>
    </source>
</reference>
<feature type="transmembrane region" description="Helical" evidence="1">
    <location>
        <begin position="76"/>
        <end position="95"/>
    </location>
</feature>
<name>A0A098LFI5_9BACT</name>
<evidence type="ECO:0000313" key="2">
    <source>
        <dbReference type="EMBL" id="GAL84853.1"/>
    </source>
</evidence>
<organism evidence="2 3">
    <name type="scientific">Sporocytophaga myxococcoides</name>
    <dbReference type="NCBI Taxonomy" id="153721"/>
    <lineage>
        <taxon>Bacteria</taxon>
        <taxon>Pseudomonadati</taxon>
        <taxon>Bacteroidota</taxon>
        <taxon>Cytophagia</taxon>
        <taxon>Cytophagales</taxon>
        <taxon>Cytophagaceae</taxon>
        <taxon>Sporocytophaga</taxon>
    </lineage>
</organism>
<dbReference type="Proteomes" id="UP000030185">
    <property type="component" value="Unassembled WGS sequence"/>
</dbReference>
<accession>A0A098LFI5</accession>
<comment type="caution">
    <text evidence="2">The sequence shown here is derived from an EMBL/GenBank/DDBJ whole genome shotgun (WGS) entry which is preliminary data.</text>
</comment>
<proteinExistence type="predicted"/>
<keyword evidence="1" id="KW-0812">Transmembrane</keyword>
<keyword evidence="1" id="KW-0472">Membrane</keyword>
<dbReference type="STRING" id="153721.MYP_2081"/>
<dbReference type="EMBL" id="BBLT01000003">
    <property type="protein sequence ID" value="GAL84853.1"/>
    <property type="molecule type" value="Genomic_DNA"/>
</dbReference>
<evidence type="ECO:0000313" key="3">
    <source>
        <dbReference type="Proteomes" id="UP000030185"/>
    </source>
</evidence>
<evidence type="ECO:0000256" key="1">
    <source>
        <dbReference type="SAM" id="Phobius"/>
    </source>
</evidence>
<dbReference type="AlphaFoldDB" id="A0A098LFI5"/>
<dbReference type="OrthoDB" id="821231at2"/>
<protein>
    <submittedName>
        <fullName evidence="2">Uncharacterized protein</fullName>
    </submittedName>
</protein>
<sequence>MSSDSGIIEKIELYTKGKLSQEERVLFEDELASDEQLRKSLELSLLADELVIAQETLKLKEQMRKDLYLYKSRPNWNIYALALLIGLAGGIYIYYNLSSEPDGPVNVPSKHEQVVTSEKAQESETIPLSKSDKITKEKLTIHSDKQSVRSKGEAPSEFPEKDELVMIPQPGLTLKDSVTSGEEKKINTSVVTLADPCEDLKGDVRFAVTASCKGKETGRVQLYPQTVKGGKPPYTFILNDKQSLSHFDELSSGTYSLKIKDSRNCIVENTNKVVITEQICRTSRAYVFNPEYDRAWSVPYDRDKDPVNLVFIEKSGKVYYQSRVQNFHPEEWSGESNMGLSLGIGLYFFTIEYSDGSVDEGTVTITK</sequence>